<name>A0A934NXG0_9NOCA</name>
<accession>A0A934NXG0</accession>
<protein>
    <submittedName>
        <fullName evidence="2">AMP-binding protein</fullName>
    </submittedName>
</protein>
<dbReference type="GO" id="GO:0005737">
    <property type="term" value="C:cytoplasm"/>
    <property type="evidence" value="ECO:0007669"/>
    <property type="project" value="TreeGrafter"/>
</dbReference>
<reference evidence="2" key="1">
    <citation type="submission" date="2020-12" db="EMBL/GenBank/DDBJ databases">
        <title>Antrihabitans popcorni sp. nov. and Antrihabitans auranticaus sp. nov., isolated from a larva cave.</title>
        <authorList>
            <person name="Lee S.D."/>
            <person name="Kim I.S."/>
        </authorList>
    </citation>
    <scope>NUCLEOTIDE SEQUENCE</scope>
    <source>
        <strain evidence="2">YC3-6</strain>
    </source>
</reference>
<dbReference type="GO" id="GO:0044550">
    <property type="term" value="P:secondary metabolite biosynthetic process"/>
    <property type="evidence" value="ECO:0007669"/>
    <property type="project" value="TreeGrafter"/>
</dbReference>
<keyword evidence="3" id="KW-1185">Reference proteome</keyword>
<dbReference type="CDD" id="cd02440">
    <property type="entry name" value="AdoMet_MTases"/>
    <property type="match status" value="1"/>
</dbReference>
<dbReference type="InterPro" id="IPR013217">
    <property type="entry name" value="Methyltransf_12"/>
</dbReference>
<dbReference type="GO" id="GO:0031177">
    <property type="term" value="F:phosphopantetheine binding"/>
    <property type="evidence" value="ECO:0007669"/>
    <property type="project" value="TreeGrafter"/>
</dbReference>
<dbReference type="InterPro" id="IPR029063">
    <property type="entry name" value="SAM-dependent_MTases_sf"/>
</dbReference>
<dbReference type="Gene3D" id="2.30.38.10">
    <property type="entry name" value="Luciferase, Domain 3"/>
    <property type="match status" value="1"/>
</dbReference>
<evidence type="ECO:0000313" key="3">
    <source>
        <dbReference type="Proteomes" id="UP000655868"/>
    </source>
</evidence>
<dbReference type="Pfam" id="PF08242">
    <property type="entry name" value="Methyltransf_12"/>
    <property type="match status" value="1"/>
</dbReference>
<dbReference type="InterPro" id="IPR045851">
    <property type="entry name" value="AMP-bd_C_sf"/>
</dbReference>
<sequence length="618" mass="64371">VARGYWGRAGLTASRFVADPCGGGGRLYRTGDVVRWRGDGQLEFVGRGDSQVKVRGFRVELGEVEAALVADAAVSQAVVVVREDEGVGDRRLVGYVVLDREVSLVREVVRERELVGQWQRVYDGLYSGEQVYASDTEADVGVGVGGLGADFAGWNSSYTGAPIPVVQMQDWQDATVARIEELGPRRVLEIGVGSGLLLSRLAPQCEQYWATDFSAPTVEAVRAGVAGRVWADRVRLRCQSADVVEGLPVGFFDTVVINSVVQYFPNAGYLLDVLEAVVGLLAPGGAVFVGDVRHVGLLSEFATGVQLAGADEALTVAGLRERVRREVLAEQELLIAPEFFVALPGRVCGVGSVDVQLKRMRSVNELSRFRYDVVLRTAPVVARSVAGVESVAWSELSGLAGSAGLAGVAELLRGGGVGRDGVRVCGVPHAGLVGEVAVVAAVAAAKGHVAVAEVVDGVAAAGVDTDADAGGVLPVECVELGRGLGFTVGVSWSGVSGVAGLMDVVFVAGEVVLSDVFVPAGVVGRLSEYVNDPGAGDRVEAVRRGVGLRLPEFMVPAVLVRLDRLPVTVNGKVDRAGLPAPDYAVGAGVFRAASTPVEEIVAGLFAEVLGVGQVGVDD</sequence>
<dbReference type="AlphaFoldDB" id="A0A934NXG0"/>
<dbReference type="Proteomes" id="UP000655868">
    <property type="component" value="Unassembled WGS sequence"/>
</dbReference>
<feature type="non-terminal residue" evidence="2">
    <location>
        <position position="618"/>
    </location>
</feature>
<proteinExistence type="predicted"/>
<comment type="caution">
    <text evidence="2">The sequence shown here is derived from an EMBL/GenBank/DDBJ whole genome shotgun (WGS) entry which is preliminary data.</text>
</comment>
<dbReference type="PANTHER" id="PTHR45527">
    <property type="entry name" value="NONRIBOSOMAL PEPTIDE SYNTHETASE"/>
    <property type="match status" value="1"/>
</dbReference>
<dbReference type="Gene3D" id="3.40.50.150">
    <property type="entry name" value="Vaccinia Virus protein VP39"/>
    <property type="match status" value="1"/>
</dbReference>
<dbReference type="SUPFAM" id="SSF53335">
    <property type="entry name" value="S-adenosyl-L-methionine-dependent methyltransferases"/>
    <property type="match status" value="1"/>
</dbReference>
<evidence type="ECO:0000313" key="2">
    <source>
        <dbReference type="EMBL" id="MBJ8343028.1"/>
    </source>
</evidence>
<dbReference type="PANTHER" id="PTHR45527:SF1">
    <property type="entry name" value="FATTY ACID SYNTHASE"/>
    <property type="match status" value="1"/>
</dbReference>
<feature type="domain" description="Methyltransferase type 12" evidence="1">
    <location>
        <begin position="188"/>
        <end position="286"/>
    </location>
</feature>
<dbReference type="GO" id="GO:0043041">
    <property type="term" value="P:amino acid activation for nonribosomal peptide biosynthetic process"/>
    <property type="evidence" value="ECO:0007669"/>
    <property type="project" value="TreeGrafter"/>
</dbReference>
<dbReference type="EMBL" id="JAEMNV010000035">
    <property type="protein sequence ID" value="MBJ8343028.1"/>
    <property type="molecule type" value="Genomic_DNA"/>
</dbReference>
<evidence type="ECO:0000259" key="1">
    <source>
        <dbReference type="Pfam" id="PF08242"/>
    </source>
</evidence>
<gene>
    <name evidence="2" type="ORF">JGU71_29565</name>
</gene>
<feature type="non-terminal residue" evidence="2">
    <location>
        <position position="1"/>
    </location>
</feature>
<organism evidence="2 3">
    <name type="scientific">Antrihabitans stalagmiti</name>
    <dbReference type="NCBI Taxonomy" id="2799499"/>
    <lineage>
        <taxon>Bacteria</taxon>
        <taxon>Bacillati</taxon>
        <taxon>Actinomycetota</taxon>
        <taxon>Actinomycetes</taxon>
        <taxon>Mycobacteriales</taxon>
        <taxon>Nocardiaceae</taxon>
        <taxon>Antrihabitans</taxon>
    </lineage>
</organism>
<dbReference type="Gene3D" id="3.30.300.30">
    <property type="match status" value="2"/>
</dbReference>
<dbReference type="SUPFAM" id="SSF56801">
    <property type="entry name" value="Acetyl-CoA synthetase-like"/>
    <property type="match status" value="1"/>
</dbReference>